<dbReference type="Proteomes" id="UP000239002">
    <property type="component" value="Unassembled WGS sequence"/>
</dbReference>
<feature type="transmembrane region" description="Helical" evidence="11">
    <location>
        <begin position="215"/>
        <end position="235"/>
    </location>
</feature>
<keyword evidence="3 11" id="KW-0813">Transport</keyword>
<dbReference type="NCBIfam" id="TIGR01131">
    <property type="entry name" value="ATP_synt_6_or_A"/>
    <property type="match status" value="1"/>
</dbReference>
<dbReference type="PANTHER" id="PTHR11410:SF0">
    <property type="entry name" value="ATP SYNTHASE SUBUNIT A"/>
    <property type="match status" value="1"/>
</dbReference>
<evidence type="ECO:0000256" key="6">
    <source>
        <dbReference type="ARBA" id="ARBA00022781"/>
    </source>
</evidence>
<keyword evidence="11" id="KW-1003">Cell membrane</keyword>
<evidence type="ECO:0000256" key="12">
    <source>
        <dbReference type="RuleBase" id="RU000483"/>
    </source>
</evidence>
<dbReference type="OrthoDB" id="9809130at2"/>
<keyword evidence="7 11" id="KW-1133">Transmembrane helix</keyword>
<dbReference type="CDD" id="cd00310">
    <property type="entry name" value="ATP-synt_Fo_a_6"/>
    <property type="match status" value="1"/>
</dbReference>
<comment type="caution">
    <text evidence="14">The sequence shown here is derived from an EMBL/GenBank/DDBJ whole genome shotgun (WGS) entry which is preliminary data.</text>
</comment>
<feature type="chain" id="PRO_5015602511" description="ATP synthase subunit a" evidence="13">
    <location>
        <begin position="24"/>
        <end position="396"/>
    </location>
</feature>
<dbReference type="Pfam" id="PF00119">
    <property type="entry name" value="ATP-synt_A"/>
    <property type="match status" value="1"/>
</dbReference>
<accession>A0A2S6IQV0</accession>
<dbReference type="RefSeq" id="WP_104514169.1">
    <property type="nucleotide sequence ID" value="NZ_MQVW01000027.1"/>
</dbReference>
<evidence type="ECO:0000313" key="14">
    <source>
        <dbReference type="EMBL" id="PPK96619.1"/>
    </source>
</evidence>
<dbReference type="PANTHER" id="PTHR11410">
    <property type="entry name" value="ATP SYNTHASE SUBUNIT A"/>
    <property type="match status" value="1"/>
</dbReference>
<feature type="transmembrane region" description="Helical" evidence="11">
    <location>
        <begin position="241"/>
        <end position="259"/>
    </location>
</feature>
<dbReference type="AlphaFoldDB" id="A0A2S6IQV0"/>
<keyword evidence="15" id="KW-1185">Reference proteome</keyword>
<dbReference type="InterPro" id="IPR000568">
    <property type="entry name" value="ATP_synth_F0_asu"/>
</dbReference>
<keyword evidence="13" id="KW-0732">Signal</keyword>
<evidence type="ECO:0000313" key="15">
    <source>
        <dbReference type="Proteomes" id="UP000239002"/>
    </source>
</evidence>
<evidence type="ECO:0000256" key="5">
    <source>
        <dbReference type="ARBA" id="ARBA00022692"/>
    </source>
</evidence>
<keyword evidence="10 11" id="KW-0066">ATP synthesis</keyword>
<keyword evidence="9 11" id="KW-0472">Membrane</keyword>
<dbReference type="InterPro" id="IPR045083">
    <property type="entry name" value="ATP_synth_F0_asu_bact/mt"/>
</dbReference>
<evidence type="ECO:0000256" key="7">
    <source>
        <dbReference type="ARBA" id="ARBA00022989"/>
    </source>
</evidence>
<dbReference type="SUPFAM" id="SSF81336">
    <property type="entry name" value="F1F0 ATP synthase subunit A"/>
    <property type="match status" value="1"/>
</dbReference>
<dbReference type="PRINTS" id="PR00123">
    <property type="entry name" value="ATPASEA"/>
</dbReference>
<gene>
    <name evidence="11" type="primary">atpB</name>
    <name evidence="14" type="ORF">LY01_00442</name>
</gene>
<evidence type="ECO:0000256" key="2">
    <source>
        <dbReference type="ARBA" id="ARBA00006810"/>
    </source>
</evidence>
<dbReference type="Gene3D" id="1.20.120.220">
    <property type="entry name" value="ATP synthase, F0 complex, subunit A"/>
    <property type="match status" value="1"/>
</dbReference>
<feature type="transmembrane region" description="Helical" evidence="11">
    <location>
        <begin position="157"/>
        <end position="175"/>
    </location>
</feature>
<evidence type="ECO:0000256" key="13">
    <source>
        <dbReference type="SAM" id="SignalP"/>
    </source>
</evidence>
<dbReference type="GO" id="GO:0005886">
    <property type="term" value="C:plasma membrane"/>
    <property type="evidence" value="ECO:0007669"/>
    <property type="project" value="UniProtKB-SubCell"/>
</dbReference>
<evidence type="ECO:0000256" key="3">
    <source>
        <dbReference type="ARBA" id="ARBA00022448"/>
    </source>
</evidence>
<organism evidence="14 15">
    <name type="scientific">Nonlabens xylanidelens</name>
    <dbReference type="NCBI Taxonomy" id="191564"/>
    <lineage>
        <taxon>Bacteria</taxon>
        <taxon>Pseudomonadati</taxon>
        <taxon>Bacteroidota</taxon>
        <taxon>Flavobacteriia</taxon>
        <taxon>Flavobacteriales</taxon>
        <taxon>Flavobacteriaceae</taxon>
        <taxon>Nonlabens</taxon>
    </lineage>
</organism>
<comment type="similarity">
    <text evidence="2 11 12">Belongs to the ATPase A chain family.</text>
</comment>
<feature type="transmembrane region" description="Helical" evidence="11">
    <location>
        <begin position="300"/>
        <end position="322"/>
    </location>
</feature>
<dbReference type="GO" id="GO:0045259">
    <property type="term" value="C:proton-transporting ATP synthase complex"/>
    <property type="evidence" value="ECO:0007669"/>
    <property type="project" value="UniProtKB-KW"/>
</dbReference>
<dbReference type="GO" id="GO:0046933">
    <property type="term" value="F:proton-transporting ATP synthase activity, rotational mechanism"/>
    <property type="evidence" value="ECO:0007669"/>
    <property type="project" value="UniProtKB-UniRule"/>
</dbReference>
<dbReference type="EMBL" id="PTJE01000001">
    <property type="protein sequence ID" value="PPK96619.1"/>
    <property type="molecule type" value="Genomic_DNA"/>
</dbReference>
<sequence>MFTAYLKTAFFALILTAFATAQAQDNHGDVDHHEQVVADGGKVNTKEEIKSYIEHHLQDSHDFHLFSYTNDANERKHIGFPLPVMVWSSAGPKFFLSSKFHHDDNAQVLVKEGDATFFKLHSKIYELESGAAAVSYDGDHHPSNAHKVFDFSITKSVFGLLAVGLIIFLLFRSLARQYKTKSIPTGVGRVLEPLVLYVRDEIARPNIGENKYKKFMPYLLTVFFLIWISNLLGLTPFGFNITGQIAITSCLALFTFFIVQFSANKDYWKHIFWMPDVPVLMKIVLIPIELLGIFTKPFSLLIRLFANITAGHFVVMSLIALMITLKAQFGAVGSTGLSVVLTLFISVIEVLVAFLQAFIFTMLSSLFIGMAVAEHDHHEHAGTEEDDVDEVRERFI</sequence>
<evidence type="ECO:0000256" key="8">
    <source>
        <dbReference type="ARBA" id="ARBA00023065"/>
    </source>
</evidence>
<feature type="transmembrane region" description="Helical" evidence="11">
    <location>
        <begin position="271"/>
        <end position="294"/>
    </location>
</feature>
<keyword evidence="6 11" id="KW-0375">Hydrogen ion transport</keyword>
<keyword evidence="4 11" id="KW-0138">CF(0)</keyword>
<dbReference type="InterPro" id="IPR035908">
    <property type="entry name" value="F0_ATP_A_sf"/>
</dbReference>
<comment type="subcellular location">
    <subcellularLocation>
        <location evidence="11 12">Cell membrane</location>
        <topology evidence="11 12">Multi-pass membrane protein</topology>
    </subcellularLocation>
    <subcellularLocation>
        <location evidence="1">Membrane</location>
        <topology evidence="1">Multi-pass membrane protein</topology>
    </subcellularLocation>
</comment>
<evidence type="ECO:0000256" key="9">
    <source>
        <dbReference type="ARBA" id="ARBA00023136"/>
    </source>
</evidence>
<evidence type="ECO:0000256" key="1">
    <source>
        <dbReference type="ARBA" id="ARBA00004141"/>
    </source>
</evidence>
<feature type="signal peptide" evidence="13">
    <location>
        <begin position="1"/>
        <end position="23"/>
    </location>
</feature>
<evidence type="ECO:0000256" key="11">
    <source>
        <dbReference type="HAMAP-Rule" id="MF_01393"/>
    </source>
</evidence>
<keyword evidence="5 11" id="KW-0812">Transmembrane</keyword>
<comment type="function">
    <text evidence="11 12">Key component of the proton channel; it plays a direct role in the translocation of protons across the membrane.</text>
</comment>
<keyword evidence="8 11" id="KW-0406">Ion transport</keyword>
<proteinExistence type="inferred from homology"/>
<dbReference type="HAMAP" id="MF_01393">
    <property type="entry name" value="ATP_synth_a_bact"/>
    <property type="match status" value="1"/>
</dbReference>
<name>A0A2S6IQV0_9FLAO</name>
<evidence type="ECO:0000256" key="4">
    <source>
        <dbReference type="ARBA" id="ARBA00022547"/>
    </source>
</evidence>
<evidence type="ECO:0000256" key="10">
    <source>
        <dbReference type="ARBA" id="ARBA00023310"/>
    </source>
</evidence>
<protein>
    <recommendedName>
        <fullName evidence="11 12">ATP synthase subunit a</fullName>
    </recommendedName>
    <alternativeName>
        <fullName evidence="11">ATP synthase F0 sector subunit a</fullName>
    </alternativeName>
    <alternativeName>
        <fullName evidence="11">F-ATPase subunit 6</fullName>
    </alternativeName>
</protein>
<reference evidence="14 15" key="1">
    <citation type="submission" date="2018-02" db="EMBL/GenBank/DDBJ databases">
        <title>Genomic Encyclopedia of Archaeal and Bacterial Type Strains, Phase II (KMG-II): from individual species to whole genera.</title>
        <authorList>
            <person name="Goeker M."/>
        </authorList>
    </citation>
    <scope>NUCLEOTIDE SEQUENCE [LARGE SCALE GENOMIC DNA]</scope>
    <source>
        <strain evidence="14 15">DSM 16809</strain>
    </source>
</reference>